<evidence type="ECO:0000313" key="2">
    <source>
        <dbReference type="Proteomes" id="UP000274131"/>
    </source>
</evidence>
<evidence type="ECO:0000313" key="3">
    <source>
        <dbReference type="WBParaSite" id="EVEC_0000466101-mRNA-1"/>
    </source>
</evidence>
<sequence length="119" mass="13659">MAVNVKSQVIYFGAVNGKKARVERMKYMATGVYVATAAKTTTTTTAVTRSDSKWYTAWSSSVGIGWHRRTFGDDIKATYTRDKEIRIGESKGEERQRNREFVMERETEIREEVLDCEFS</sequence>
<proteinExistence type="predicted"/>
<dbReference type="Proteomes" id="UP000274131">
    <property type="component" value="Unassembled WGS sequence"/>
</dbReference>
<gene>
    <name evidence="1" type="ORF">EVEC_LOCUS4369</name>
</gene>
<evidence type="ECO:0000313" key="1">
    <source>
        <dbReference type="EMBL" id="VDD89618.1"/>
    </source>
</evidence>
<organism evidence="3">
    <name type="scientific">Enterobius vermicularis</name>
    <name type="common">Human pinworm</name>
    <dbReference type="NCBI Taxonomy" id="51028"/>
    <lineage>
        <taxon>Eukaryota</taxon>
        <taxon>Metazoa</taxon>
        <taxon>Ecdysozoa</taxon>
        <taxon>Nematoda</taxon>
        <taxon>Chromadorea</taxon>
        <taxon>Rhabditida</taxon>
        <taxon>Spirurina</taxon>
        <taxon>Oxyuridomorpha</taxon>
        <taxon>Oxyuroidea</taxon>
        <taxon>Oxyuridae</taxon>
        <taxon>Enterobius</taxon>
    </lineage>
</organism>
<reference evidence="1 2" key="2">
    <citation type="submission" date="2018-10" db="EMBL/GenBank/DDBJ databases">
        <authorList>
            <consortium name="Pathogen Informatics"/>
        </authorList>
    </citation>
    <scope>NUCLEOTIDE SEQUENCE [LARGE SCALE GENOMIC DNA]</scope>
</reference>
<dbReference type="WBParaSite" id="EVEC_0000466101-mRNA-1">
    <property type="protein sequence ID" value="EVEC_0000466101-mRNA-1"/>
    <property type="gene ID" value="EVEC_0000466101"/>
</dbReference>
<reference evidence="3" key="1">
    <citation type="submission" date="2017-02" db="UniProtKB">
        <authorList>
            <consortium name="WormBaseParasite"/>
        </authorList>
    </citation>
    <scope>IDENTIFICATION</scope>
</reference>
<keyword evidence="2" id="KW-1185">Reference proteome</keyword>
<name>A0A0N4V3M3_ENTVE</name>
<accession>A0A0N4V3M3</accession>
<protein>
    <submittedName>
        <fullName evidence="1 3">Uncharacterized protein</fullName>
    </submittedName>
</protein>
<dbReference type="AlphaFoldDB" id="A0A0N4V3M3"/>
<dbReference type="EMBL" id="UXUI01007838">
    <property type="protein sequence ID" value="VDD89618.1"/>
    <property type="molecule type" value="Genomic_DNA"/>
</dbReference>